<dbReference type="STRING" id="930991.A0A0D0CDL6"/>
<dbReference type="EMBL" id="KN829525">
    <property type="protein sequence ID" value="KIK73668.1"/>
    <property type="molecule type" value="Genomic_DNA"/>
</dbReference>
<dbReference type="InParanoid" id="A0A0D0CDL6"/>
<reference evidence="2 3" key="1">
    <citation type="submission" date="2014-04" db="EMBL/GenBank/DDBJ databases">
        <authorList>
            <consortium name="DOE Joint Genome Institute"/>
            <person name="Kuo A."/>
            <person name="Kohler A."/>
            <person name="Jargeat P."/>
            <person name="Nagy L.G."/>
            <person name="Floudas D."/>
            <person name="Copeland A."/>
            <person name="Barry K.W."/>
            <person name="Cichocki N."/>
            <person name="Veneault-Fourrey C."/>
            <person name="LaButti K."/>
            <person name="Lindquist E.A."/>
            <person name="Lipzen A."/>
            <person name="Lundell T."/>
            <person name="Morin E."/>
            <person name="Murat C."/>
            <person name="Sun H."/>
            <person name="Tunlid A."/>
            <person name="Henrissat B."/>
            <person name="Grigoriev I.V."/>
            <person name="Hibbett D.S."/>
            <person name="Martin F."/>
            <person name="Nordberg H.P."/>
            <person name="Cantor M.N."/>
            <person name="Hua S.X."/>
        </authorList>
    </citation>
    <scope>NUCLEOTIDE SEQUENCE [LARGE SCALE GENOMIC DNA]</scope>
    <source>
        <strain evidence="2 3">Ve08.2h10</strain>
    </source>
</reference>
<evidence type="ECO:0000313" key="3">
    <source>
        <dbReference type="Proteomes" id="UP000054538"/>
    </source>
</evidence>
<keyword evidence="3" id="KW-1185">Reference proteome</keyword>
<feature type="non-terminal residue" evidence="2">
    <location>
        <position position="141"/>
    </location>
</feature>
<keyword evidence="1" id="KW-0732">Signal</keyword>
<dbReference type="HOGENOM" id="CLU_1829991_0_0_1"/>
<feature type="chain" id="PRO_5002208294" evidence="1">
    <location>
        <begin position="17"/>
        <end position="141"/>
    </location>
</feature>
<feature type="non-terminal residue" evidence="2">
    <location>
        <position position="1"/>
    </location>
</feature>
<evidence type="ECO:0000256" key="1">
    <source>
        <dbReference type="SAM" id="SignalP"/>
    </source>
</evidence>
<protein>
    <submittedName>
        <fullName evidence="2">Uncharacterized protein</fullName>
    </submittedName>
</protein>
<dbReference type="Proteomes" id="UP000054538">
    <property type="component" value="Unassembled WGS sequence"/>
</dbReference>
<proteinExistence type="predicted"/>
<organism evidence="2 3">
    <name type="scientific">Paxillus rubicundulus Ve08.2h10</name>
    <dbReference type="NCBI Taxonomy" id="930991"/>
    <lineage>
        <taxon>Eukaryota</taxon>
        <taxon>Fungi</taxon>
        <taxon>Dikarya</taxon>
        <taxon>Basidiomycota</taxon>
        <taxon>Agaricomycotina</taxon>
        <taxon>Agaricomycetes</taxon>
        <taxon>Agaricomycetidae</taxon>
        <taxon>Boletales</taxon>
        <taxon>Paxilineae</taxon>
        <taxon>Paxillaceae</taxon>
        <taxon>Paxillus</taxon>
    </lineage>
</organism>
<dbReference type="OrthoDB" id="2680071at2759"/>
<sequence>GGFAAAALMVIMAFFAHDPDFYDTEQCMEFAAAMVKKNSILFSQNPSVDKKGWSGMWQSPFILQSFTSHFQCIQGHIKIPVLGSKQTSAQTALALASAAVYHALTLVANKNITFKSLSVAGRSQKCSGVVTDGDSTVWESL</sequence>
<name>A0A0D0CDL6_9AGAM</name>
<dbReference type="AlphaFoldDB" id="A0A0D0CDL6"/>
<evidence type="ECO:0000313" key="2">
    <source>
        <dbReference type="EMBL" id="KIK73668.1"/>
    </source>
</evidence>
<accession>A0A0D0CDL6</accession>
<gene>
    <name evidence="2" type="ORF">PAXRUDRAFT_177788</name>
</gene>
<feature type="signal peptide" evidence="1">
    <location>
        <begin position="1"/>
        <end position="16"/>
    </location>
</feature>
<reference evidence="3" key="2">
    <citation type="submission" date="2015-01" db="EMBL/GenBank/DDBJ databases">
        <title>Evolutionary Origins and Diversification of the Mycorrhizal Mutualists.</title>
        <authorList>
            <consortium name="DOE Joint Genome Institute"/>
            <consortium name="Mycorrhizal Genomics Consortium"/>
            <person name="Kohler A."/>
            <person name="Kuo A."/>
            <person name="Nagy L.G."/>
            <person name="Floudas D."/>
            <person name="Copeland A."/>
            <person name="Barry K.W."/>
            <person name="Cichocki N."/>
            <person name="Veneault-Fourrey C."/>
            <person name="LaButti K."/>
            <person name="Lindquist E.A."/>
            <person name="Lipzen A."/>
            <person name="Lundell T."/>
            <person name="Morin E."/>
            <person name="Murat C."/>
            <person name="Riley R."/>
            <person name="Ohm R."/>
            <person name="Sun H."/>
            <person name="Tunlid A."/>
            <person name="Henrissat B."/>
            <person name="Grigoriev I.V."/>
            <person name="Hibbett D.S."/>
            <person name="Martin F."/>
        </authorList>
    </citation>
    <scope>NUCLEOTIDE SEQUENCE [LARGE SCALE GENOMIC DNA]</scope>
    <source>
        <strain evidence="3">Ve08.2h10</strain>
    </source>
</reference>